<reference evidence="1 2" key="1">
    <citation type="journal article" date="2018" name="IMA Fungus">
        <title>IMA Genome-F 10: Nine draft genome sequences of Claviceps purpurea s.lat., including C. arundinis, C. humidiphila, and C. cf. spartinae, pseudomolecules for the pitch canker pathogen Fusarium circinatum, draft genome of Davidsoniella eucalypti, Grosmannia galeiformis, Quambalaria eucalypti, and Teratosphaeria destructans.</title>
        <authorList>
            <person name="Wingfield B.D."/>
            <person name="Liu M."/>
            <person name="Nguyen H.D."/>
            <person name="Lane F.A."/>
            <person name="Morgan S.W."/>
            <person name="De Vos L."/>
            <person name="Wilken P.M."/>
            <person name="Duong T.A."/>
            <person name="Aylward J."/>
            <person name="Coetzee M.P."/>
            <person name="Dadej K."/>
            <person name="De Beer Z.W."/>
            <person name="Findlay W."/>
            <person name="Havenga M."/>
            <person name="Kolarik M."/>
            <person name="Menzies J.G."/>
            <person name="Naidoo K."/>
            <person name="Pochopski O."/>
            <person name="Shoukouhi P."/>
            <person name="Santana Q.C."/>
            <person name="Seifert K.A."/>
            <person name="Soal N."/>
            <person name="Steenkamp E.T."/>
            <person name="Tatham C.T."/>
            <person name="van der Nest M.A."/>
            <person name="Wingfield M.J."/>
        </authorList>
    </citation>
    <scope>NUCLEOTIDE SEQUENCE [LARGE SCALE GENOMIC DNA]</scope>
    <source>
        <strain evidence="1">CMW44962</strain>
    </source>
</reference>
<evidence type="ECO:0000313" key="2">
    <source>
        <dbReference type="Proteomes" id="UP001138500"/>
    </source>
</evidence>
<proteinExistence type="predicted"/>
<organism evidence="1 2">
    <name type="scientific">Teratosphaeria destructans</name>
    <dbReference type="NCBI Taxonomy" id="418781"/>
    <lineage>
        <taxon>Eukaryota</taxon>
        <taxon>Fungi</taxon>
        <taxon>Dikarya</taxon>
        <taxon>Ascomycota</taxon>
        <taxon>Pezizomycotina</taxon>
        <taxon>Dothideomycetes</taxon>
        <taxon>Dothideomycetidae</taxon>
        <taxon>Mycosphaerellales</taxon>
        <taxon>Teratosphaeriaceae</taxon>
        <taxon>Teratosphaeria</taxon>
    </lineage>
</organism>
<sequence>MAVLVGVRTRLARRSSVVQRLSVILEVFSTSMRRDGEMTTMGSWPGDAAVERRGFKSGEGEFY</sequence>
<reference evidence="1 2" key="2">
    <citation type="journal article" date="2021" name="Curr. Genet.">
        <title>Genetic response to nitrogen starvation in the aggressive Eucalyptus foliar pathogen Teratosphaeria destructans.</title>
        <authorList>
            <person name="Havenga M."/>
            <person name="Wingfield B.D."/>
            <person name="Wingfield M.J."/>
            <person name="Dreyer L.L."/>
            <person name="Roets F."/>
            <person name="Aylward J."/>
        </authorList>
    </citation>
    <scope>NUCLEOTIDE SEQUENCE [LARGE SCALE GENOMIC DNA]</scope>
    <source>
        <strain evidence="1">CMW44962</strain>
    </source>
</reference>
<gene>
    <name evidence="1" type="ORF">Tdes44962_MAKER08372</name>
</gene>
<dbReference type="EMBL" id="RIBY02000791">
    <property type="protein sequence ID" value="KAH9837406.1"/>
    <property type="molecule type" value="Genomic_DNA"/>
</dbReference>
<name>A0A9W7SX59_9PEZI</name>
<evidence type="ECO:0000313" key="1">
    <source>
        <dbReference type="EMBL" id="KAH9837406.1"/>
    </source>
</evidence>
<accession>A0A9W7SX59</accession>
<dbReference type="Proteomes" id="UP001138500">
    <property type="component" value="Unassembled WGS sequence"/>
</dbReference>
<dbReference type="AlphaFoldDB" id="A0A9W7SX59"/>
<comment type="caution">
    <text evidence="1">The sequence shown here is derived from an EMBL/GenBank/DDBJ whole genome shotgun (WGS) entry which is preliminary data.</text>
</comment>
<protein>
    <submittedName>
        <fullName evidence="1">Uncharacterized protein</fullName>
    </submittedName>
</protein>
<keyword evidence="2" id="KW-1185">Reference proteome</keyword>